<proteinExistence type="predicted"/>
<gene>
    <name evidence="4" type="primary">CSON010448</name>
</gene>
<dbReference type="InterPro" id="IPR005617">
    <property type="entry name" value="Groucho/TLE_N"/>
</dbReference>
<evidence type="ECO:0000256" key="1">
    <source>
        <dbReference type="SAM" id="Phobius"/>
    </source>
</evidence>
<evidence type="ECO:0000313" key="3">
    <source>
        <dbReference type="EMBL" id="SSX03835.1"/>
    </source>
</evidence>
<accession>A0A336M2C1</accession>
<organism evidence="4">
    <name type="scientific">Culicoides sonorensis</name>
    <name type="common">Biting midge</name>
    <dbReference type="NCBI Taxonomy" id="179676"/>
    <lineage>
        <taxon>Eukaryota</taxon>
        <taxon>Metazoa</taxon>
        <taxon>Ecdysozoa</taxon>
        <taxon>Arthropoda</taxon>
        <taxon>Hexapoda</taxon>
        <taxon>Insecta</taxon>
        <taxon>Pterygota</taxon>
        <taxon>Neoptera</taxon>
        <taxon>Endopterygota</taxon>
        <taxon>Diptera</taxon>
        <taxon>Nematocera</taxon>
        <taxon>Chironomoidea</taxon>
        <taxon>Ceratopogonidae</taxon>
        <taxon>Ceratopogoninae</taxon>
        <taxon>Culicoides</taxon>
        <taxon>Monoculicoides</taxon>
    </lineage>
</organism>
<evidence type="ECO:0000313" key="4">
    <source>
        <dbReference type="EMBL" id="SSX24200.1"/>
    </source>
</evidence>
<name>A0A336M2C1_CULSO</name>
<dbReference type="EMBL" id="UFQT01000424">
    <property type="protein sequence ID" value="SSX24200.1"/>
    <property type="molecule type" value="Genomic_DNA"/>
</dbReference>
<reference evidence="4" key="2">
    <citation type="submission" date="2018-07" db="EMBL/GenBank/DDBJ databases">
        <authorList>
            <person name="Quirk P.G."/>
            <person name="Krulwich T.A."/>
        </authorList>
    </citation>
    <scope>NUCLEOTIDE SEQUENCE</scope>
</reference>
<dbReference type="VEuPathDB" id="VectorBase:CSON010448"/>
<keyword evidence="1" id="KW-1133">Transmembrane helix</keyword>
<evidence type="ECO:0000259" key="2">
    <source>
        <dbReference type="Pfam" id="PF03920"/>
    </source>
</evidence>
<feature type="transmembrane region" description="Helical" evidence="1">
    <location>
        <begin position="21"/>
        <end position="41"/>
    </location>
</feature>
<dbReference type="Pfam" id="PF03920">
    <property type="entry name" value="TLE_N"/>
    <property type="match status" value="1"/>
</dbReference>
<sequence length="84" mass="9810">MFKYQDILKANMQFKWIQVKTLIVIILYINGACVLCAVIKIEKFCSDMKLNGALGEKGSILKLECEKLAQEKTEMQRHYVMRYC</sequence>
<keyword evidence="1" id="KW-0812">Transmembrane</keyword>
<keyword evidence="1" id="KW-0472">Membrane</keyword>
<protein>
    <submittedName>
        <fullName evidence="4">CSON010448 protein</fullName>
    </submittedName>
</protein>
<dbReference type="EMBL" id="UFQS01000424">
    <property type="protein sequence ID" value="SSX03835.1"/>
    <property type="molecule type" value="Genomic_DNA"/>
</dbReference>
<feature type="domain" description="Groucho/TLE N-terminal Q-rich" evidence="2">
    <location>
        <begin position="55"/>
        <end position="83"/>
    </location>
</feature>
<dbReference type="AlphaFoldDB" id="A0A336M2C1"/>
<reference evidence="3" key="1">
    <citation type="submission" date="2018-04" db="EMBL/GenBank/DDBJ databases">
        <authorList>
            <person name="Go L.Y."/>
            <person name="Mitchell J.A."/>
        </authorList>
    </citation>
    <scope>NUCLEOTIDE SEQUENCE</scope>
    <source>
        <tissue evidence="3">Whole organism</tissue>
    </source>
</reference>